<protein>
    <submittedName>
        <fullName evidence="1">Uncharacterized protein</fullName>
    </submittedName>
</protein>
<feature type="non-terminal residue" evidence="1">
    <location>
        <position position="1"/>
    </location>
</feature>
<keyword evidence="2" id="KW-1185">Reference proteome</keyword>
<evidence type="ECO:0000313" key="2">
    <source>
        <dbReference type="Proteomes" id="UP000796761"/>
    </source>
</evidence>
<comment type="caution">
    <text evidence="1">The sequence shown here is derived from an EMBL/GenBank/DDBJ whole genome shotgun (WGS) entry which is preliminary data.</text>
</comment>
<dbReference type="Proteomes" id="UP000796761">
    <property type="component" value="Unassembled WGS sequence"/>
</dbReference>
<name>A0A8K1LKW6_9PASS</name>
<dbReference type="EMBL" id="SWJQ01000268">
    <property type="protein sequence ID" value="TRZ17431.1"/>
    <property type="molecule type" value="Genomic_DNA"/>
</dbReference>
<reference evidence="1" key="1">
    <citation type="submission" date="2019-04" db="EMBL/GenBank/DDBJ databases">
        <title>Genome assembly of Zosterops borbonicus 15179.</title>
        <authorList>
            <person name="Leroy T."/>
            <person name="Anselmetti Y."/>
            <person name="Tilak M.-K."/>
            <person name="Nabholz B."/>
        </authorList>
    </citation>
    <scope>NUCLEOTIDE SEQUENCE</scope>
    <source>
        <strain evidence="1">HGM_15179</strain>
        <tissue evidence="1">Muscle</tissue>
    </source>
</reference>
<proteinExistence type="predicted"/>
<dbReference type="AlphaFoldDB" id="A0A8K1LKW6"/>
<organism evidence="1 2">
    <name type="scientific">Zosterops borbonicus</name>
    <dbReference type="NCBI Taxonomy" id="364589"/>
    <lineage>
        <taxon>Eukaryota</taxon>
        <taxon>Metazoa</taxon>
        <taxon>Chordata</taxon>
        <taxon>Craniata</taxon>
        <taxon>Vertebrata</taxon>
        <taxon>Euteleostomi</taxon>
        <taxon>Archelosauria</taxon>
        <taxon>Archosauria</taxon>
        <taxon>Dinosauria</taxon>
        <taxon>Saurischia</taxon>
        <taxon>Theropoda</taxon>
        <taxon>Coelurosauria</taxon>
        <taxon>Aves</taxon>
        <taxon>Neognathae</taxon>
        <taxon>Neoaves</taxon>
        <taxon>Telluraves</taxon>
        <taxon>Australaves</taxon>
        <taxon>Passeriformes</taxon>
        <taxon>Sylvioidea</taxon>
        <taxon>Zosteropidae</taxon>
        <taxon>Zosterops</taxon>
    </lineage>
</organism>
<evidence type="ECO:0000313" key="1">
    <source>
        <dbReference type="EMBL" id="TRZ17431.1"/>
    </source>
</evidence>
<sequence length="95" mass="10702">MTVMRNQNTIIFTKFLPSCDKLFPHGEHRAVIKGKKVKRVLHVGQDCSPVGVPHRGTEIPFLTKFLLNPLLKWLPPSPYGVCPTSKVRSLDPIVE</sequence>
<accession>A0A8K1LKW6</accession>
<gene>
    <name evidence="1" type="ORF">HGM15179_009685</name>
</gene>